<protein>
    <recommendedName>
        <fullName evidence="8">Sulfhydryl oxidase</fullName>
        <ecNumber evidence="8">1.8.3.2</ecNumber>
    </recommendedName>
</protein>
<proteinExistence type="predicted"/>
<dbReference type="Gene3D" id="1.20.120.310">
    <property type="entry name" value="ERV/ALR sulfhydryl oxidase domain"/>
    <property type="match status" value="1"/>
</dbReference>
<gene>
    <name evidence="12" type="ORF">LR48_Vigan609s001800</name>
</gene>
<dbReference type="PROSITE" id="PS51352">
    <property type="entry name" value="THIOREDOXIN_2"/>
    <property type="match status" value="1"/>
</dbReference>
<feature type="chain" id="PRO_5005594552" description="Sulfhydryl oxidase" evidence="9">
    <location>
        <begin position="22"/>
        <end position="461"/>
    </location>
</feature>
<dbReference type="PANTHER" id="PTHR22897:SF8">
    <property type="entry name" value="SULFHYDRYL OXIDASE"/>
    <property type="match status" value="1"/>
</dbReference>
<dbReference type="InterPro" id="IPR036249">
    <property type="entry name" value="Thioredoxin-like_sf"/>
</dbReference>
<evidence type="ECO:0000259" key="11">
    <source>
        <dbReference type="PROSITE" id="PS51352"/>
    </source>
</evidence>
<dbReference type="InterPro" id="IPR017937">
    <property type="entry name" value="Thioredoxin_CS"/>
</dbReference>
<feature type="domain" description="Thioredoxin" evidence="11">
    <location>
        <begin position="37"/>
        <end position="174"/>
    </location>
</feature>
<dbReference type="AlphaFoldDB" id="A0A0L9TEQ3"/>
<keyword evidence="7" id="KW-0325">Glycoprotein</keyword>
<dbReference type="PROSITE" id="PS51324">
    <property type="entry name" value="ERV_ALR"/>
    <property type="match status" value="1"/>
</dbReference>
<dbReference type="EMBL" id="KQ258457">
    <property type="protein sequence ID" value="KOM28886.1"/>
    <property type="molecule type" value="Genomic_DNA"/>
</dbReference>
<dbReference type="Proteomes" id="UP000053144">
    <property type="component" value="Unassembled WGS sequence"/>
</dbReference>
<dbReference type="Gramene" id="KOM28886">
    <property type="protein sequence ID" value="KOM28886"/>
    <property type="gene ID" value="LR48_Vigan609s001800"/>
</dbReference>
<keyword evidence="8" id="KW-0812">Transmembrane</keyword>
<dbReference type="InterPro" id="IPR017905">
    <property type="entry name" value="ERV/ALR_sulphydryl_oxidase"/>
</dbReference>
<evidence type="ECO:0000256" key="3">
    <source>
        <dbReference type="ARBA" id="ARBA00022729"/>
    </source>
</evidence>
<accession>A0A0L9TEQ3</accession>
<feature type="transmembrane region" description="Helical" evidence="8">
    <location>
        <begin position="418"/>
        <end position="442"/>
    </location>
</feature>
<organism evidence="12 13">
    <name type="scientific">Phaseolus angularis</name>
    <name type="common">Azuki bean</name>
    <name type="synonym">Vigna angularis</name>
    <dbReference type="NCBI Taxonomy" id="3914"/>
    <lineage>
        <taxon>Eukaryota</taxon>
        <taxon>Viridiplantae</taxon>
        <taxon>Streptophyta</taxon>
        <taxon>Embryophyta</taxon>
        <taxon>Tracheophyta</taxon>
        <taxon>Spermatophyta</taxon>
        <taxon>Magnoliopsida</taxon>
        <taxon>eudicotyledons</taxon>
        <taxon>Gunneridae</taxon>
        <taxon>Pentapetalae</taxon>
        <taxon>rosids</taxon>
        <taxon>fabids</taxon>
        <taxon>Fabales</taxon>
        <taxon>Fabaceae</taxon>
        <taxon>Papilionoideae</taxon>
        <taxon>50 kb inversion clade</taxon>
        <taxon>NPAAA clade</taxon>
        <taxon>indigoferoid/millettioid clade</taxon>
        <taxon>Phaseoleae</taxon>
        <taxon>Vigna</taxon>
    </lineage>
</organism>
<dbReference type="GO" id="GO:0000139">
    <property type="term" value="C:Golgi membrane"/>
    <property type="evidence" value="ECO:0007669"/>
    <property type="project" value="TreeGrafter"/>
</dbReference>
<keyword evidence="3 9" id="KW-0732">Signal</keyword>
<comment type="cofactor">
    <cofactor evidence="1 8">
        <name>FAD</name>
        <dbReference type="ChEBI" id="CHEBI:57692"/>
    </cofactor>
</comment>
<dbReference type="GO" id="GO:0006457">
    <property type="term" value="P:protein folding"/>
    <property type="evidence" value="ECO:0007669"/>
    <property type="project" value="TreeGrafter"/>
</dbReference>
<sequence length="461" mass="52150">MSGKYLHLGLSLCILFVCCSATSSSSFASRRSILREVKNAVNHPDYAVELNGTNFDAVLKETPATFAVVEFFAHWCPACRNYKPHYEKVARLFNGPDAVHPGIILMTRVDCASKINTKLCDKFSVSHYPMLFWSHPSKFVGGGWDPKQDKNDIRVIDDARTADRLLSWINKQLGSSFGLDDQKFQNELLSSNASDPGQIARAIYDVEEATSTAFDIILEHKMIKPETRASLIKFLQLLAAHHPSRRCRKGTAEFLVSFDDLYPTDFWSTKQQEDDNSSIRNLKICGKDVPRGYWMFCRGSKNETRGFSVTSPFNTAREFALWLWSSHNKVNERLMKEEASLDTADPNFPKTIWPPNQLCASCYKAFDQKSNKIEWNQDEVFKFLTDYYGKTLASLYKNRNIDGNDGAEEDLIVATNAIVVPVGAALAIAVASCAFGALACYWRSQQKSRKYFHHLHSLKNI</sequence>
<keyword evidence="8" id="KW-0472">Membrane</keyword>
<evidence type="ECO:0000256" key="2">
    <source>
        <dbReference type="ARBA" id="ARBA00022630"/>
    </source>
</evidence>
<evidence type="ECO:0000256" key="8">
    <source>
        <dbReference type="RuleBase" id="RU371123"/>
    </source>
</evidence>
<dbReference type="EC" id="1.8.3.2" evidence="8"/>
<reference evidence="13" key="1">
    <citation type="journal article" date="2015" name="Proc. Natl. Acad. Sci. U.S.A.">
        <title>Genome sequencing of adzuki bean (Vigna angularis) provides insight into high starch and low fat accumulation and domestication.</title>
        <authorList>
            <person name="Yang K."/>
            <person name="Tian Z."/>
            <person name="Chen C."/>
            <person name="Luo L."/>
            <person name="Zhao B."/>
            <person name="Wang Z."/>
            <person name="Yu L."/>
            <person name="Li Y."/>
            <person name="Sun Y."/>
            <person name="Li W."/>
            <person name="Chen Y."/>
            <person name="Li Y."/>
            <person name="Zhang Y."/>
            <person name="Ai D."/>
            <person name="Zhao J."/>
            <person name="Shang C."/>
            <person name="Ma Y."/>
            <person name="Wu B."/>
            <person name="Wang M."/>
            <person name="Gao L."/>
            <person name="Sun D."/>
            <person name="Zhang P."/>
            <person name="Guo F."/>
            <person name="Wang W."/>
            <person name="Li Y."/>
            <person name="Wang J."/>
            <person name="Varshney R.K."/>
            <person name="Wang J."/>
            <person name="Ling H.Q."/>
            <person name="Wan P."/>
        </authorList>
    </citation>
    <scope>NUCLEOTIDE SEQUENCE</scope>
    <source>
        <strain evidence="13">cv. Jingnong 6</strain>
    </source>
</reference>
<evidence type="ECO:0000313" key="13">
    <source>
        <dbReference type="Proteomes" id="UP000053144"/>
    </source>
</evidence>
<dbReference type="FunFam" id="3.40.30.10:FF:000244">
    <property type="entry name" value="Sulfhydryl oxidase"/>
    <property type="match status" value="1"/>
</dbReference>
<dbReference type="Pfam" id="PF00085">
    <property type="entry name" value="Thioredoxin"/>
    <property type="match status" value="1"/>
</dbReference>
<dbReference type="OMA" id="FASAKWD"/>
<dbReference type="Gene3D" id="3.40.30.10">
    <property type="entry name" value="Glutaredoxin"/>
    <property type="match status" value="1"/>
</dbReference>
<comment type="catalytic activity">
    <reaction evidence="8">
        <text>2 R'C(R)SH + O2 = R'C(R)S-S(R)CR' + H2O2</text>
        <dbReference type="Rhea" id="RHEA:17357"/>
        <dbReference type="ChEBI" id="CHEBI:15379"/>
        <dbReference type="ChEBI" id="CHEBI:16240"/>
        <dbReference type="ChEBI" id="CHEBI:16520"/>
        <dbReference type="ChEBI" id="CHEBI:17412"/>
        <dbReference type="EC" id="1.8.3.2"/>
    </reaction>
</comment>
<dbReference type="Pfam" id="PF04777">
    <property type="entry name" value="Evr1_Alr"/>
    <property type="match status" value="1"/>
</dbReference>
<evidence type="ECO:0000259" key="10">
    <source>
        <dbReference type="PROSITE" id="PS51324"/>
    </source>
</evidence>
<dbReference type="SUPFAM" id="SSF52833">
    <property type="entry name" value="Thioredoxin-like"/>
    <property type="match status" value="1"/>
</dbReference>
<dbReference type="GO" id="GO:0016971">
    <property type="term" value="F:flavin-dependent sulfhydryl oxidase activity"/>
    <property type="evidence" value="ECO:0007669"/>
    <property type="project" value="InterPro"/>
</dbReference>
<evidence type="ECO:0000256" key="7">
    <source>
        <dbReference type="ARBA" id="ARBA00023180"/>
    </source>
</evidence>
<dbReference type="PANTHER" id="PTHR22897">
    <property type="entry name" value="QUIESCIN Q6-RELATED SULFHYDRYL OXIDASE"/>
    <property type="match status" value="1"/>
</dbReference>
<evidence type="ECO:0000256" key="6">
    <source>
        <dbReference type="ARBA" id="ARBA00023157"/>
    </source>
</evidence>
<dbReference type="SUPFAM" id="SSF69000">
    <property type="entry name" value="FAD-dependent thiol oxidase"/>
    <property type="match status" value="1"/>
</dbReference>
<dbReference type="InterPro" id="IPR039798">
    <property type="entry name" value="Sulfhydryl_oxidase"/>
</dbReference>
<evidence type="ECO:0000256" key="5">
    <source>
        <dbReference type="ARBA" id="ARBA00023002"/>
    </source>
</evidence>
<name>A0A0L9TEQ3_PHAAN</name>
<dbReference type="GO" id="GO:0003756">
    <property type="term" value="F:protein disulfide isomerase activity"/>
    <property type="evidence" value="ECO:0007669"/>
    <property type="project" value="TreeGrafter"/>
</dbReference>
<dbReference type="PROSITE" id="PS00194">
    <property type="entry name" value="THIOREDOXIN_1"/>
    <property type="match status" value="1"/>
</dbReference>
<keyword evidence="4 8" id="KW-0274">FAD</keyword>
<evidence type="ECO:0000256" key="1">
    <source>
        <dbReference type="ARBA" id="ARBA00001974"/>
    </source>
</evidence>
<keyword evidence="2 8" id="KW-0285">Flavoprotein</keyword>
<feature type="domain" description="ERV/ALR sulfhydryl oxidase" evidence="10">
    <location>
        <begin position="192"/>
        <end position="353"/>
    </location>
</feature>
<dbReference type="GO" id="GO:0005615">
    <property type="term" value="C:extracellular space"/>
    <property type="evidence" value="ECO:0007669"/>
    <property type="project" value="TreeGrafter"/>
</dbReference>
<keyword evidence="8" id="KW-1133">Transmembrane helix</keyword>
<keyword evidence="6" id="KW-1015">Disulfide bond</keyword>
<evidence type="ECO:0000256" key="4">
    <source>
        <dbReference type="ARBA" id="ARBA00022827"/>
    </source>
</evidence>
<evidence type="ECO:0000256" key="9">
    <source>
        <dbReference type="SAM" id="SignalP"/>
    </source>
</evidence>
<evidence type="ECO:0000313" key="12">
    <source>
        <dbReference type="EMBL" id="KOM28886.1"/>
    </source>
</evidence>
<dbReference type="InterPro" id="IPR036774">
    <property type="entry name" value="ERV/ALR_sulphydryl_oxid_sf"/>
</dbReference>
<dbReference type="InterPro" id="IPR013766">
    <property type="entry name" value="Thioredoxin_domain"/>
</dbReference>
<keyword evidence="5 8" id="KW-0560">Oxidoreductase</keyword>
<dbReference type="STRING" id="3914.A0A0L9TEQ3"/>
<feature type="signal peptide" evidence="9">
    <location>
        <begin position="1"/>
        <end position="21"/>
    </location>
</feature>